<feature type="DNA-binding region" description="H-T-H motif" evidence="4">
    <location>
        <begin position="44"/>
        <end position="63"/>
    </location>
</feature>
<dbReference type="EMBL" id="CP109527">
    <property type="protein sequence ID" value="WTY33976.1"/>
    <property type="molecule type" value="Genomic_DNA"/>
</dbReference>
<feature type="domain" description="HTH tetR-type" evidence="6">
    <location>
        <begin position="253"/>
        <end position="311"/>
    </location>
</feature>
<accession>A0ABZ1N236</accession>
<keyword evidence="3" id="KW-0804">Transcription</keyword>
<protein>
    <submittedName>
        <fullName evidence="7">QsdR family transcriptional regulator</fullName>
    </submittedName>
</protein>
<gene>
    <name evidence="7" type="ORF">OG308_21880</name>
</gene>
<dbReference type="Pfam" id="PF00440">
    <property type="entry name" value="TetR_N"/>
    <property type="match status" value="1"/>
</dbReference>
<dbReference type="PANTHER" id="PTHR30055">
    <property type="entry name" value="HTH-TYPE TRANSCRIPTIONAL REGULATOR RUTR"/>
    <property type="match status" value="1"/>
</dbReference>
<keyword evidence="8" id="KW-1185">Reference proteome</keyword>
<dbReference type="SUPFAM" id="SSF46689">
    <property type="entry name" value="Homeodomain-like"/>
    <property type="match status" value="2"/>
</dbReference>
<dbReference type="PANTHER" id="PTHR30055:SF234">
    <property type="entry name" value="HTH-TYPE TRANSCRIPTIONAL REGULATOR BETI"/>
    <property type="match status" value="1"/>
</dbReference>
<sequence length="440" mass="47709">MTRSDSESADDRPRRRSTAVRPSDDTLLDGVLSVFAAHGFDNVTMEQLATAAETSKPTLYAHFGTKEQLFDACVRREAANLLEWMRESYRRAEGFDLDRHIATTTRALFDFAATHAEGFHVLFGAPTAGRSHEVRTATIQSVADTVAELIRHEYGGADLQWGASADFCAAAIADIGVRGVQQAIAQHLDFTAAANLTVSIIVAAMRHLDPAAVRGVDAGTTPTAEPSLPDEPTAPGDAPRPRDTQSAPLLSSTAPPNDVLDTAIRTFLRGERLELHAVATELGISRTTIYRRFGTREDLLGLAIARQFERLLNAIDSECDSRGAHRISEVFDRILRRLAADPALRTYLQNESPAALRLVTQADGPVHRGSVALVERLIQRAQEQDGYRPPIDRTTLAFALVRLGESFLYSNAVADTEGDIDHLLQVQTTLLGVAGPVGGS</sequence>
<dbReference type="Pfam" id="PF18598">
    <property type="entry name" value="TetR_C_36"/>
    <property type="match status" value="1"/>
</dbReference>
<evidence type="ECO:0000256" key="4">
    <source>
        <dbReference type="PROSITE-ProRule" id="PRU00335"/>
    </source>
</evidence>
<dbReference type="InterPro" id="IPR001647">
    <property type="entry name" value="HTH_TetR"/>
</dbReference>
<dbReference type="InterPro" id="IPR009057">
    <property type="entry name" value="Homeodomain-like_sf"/>
</dbReference>
<dbReference type="InterPro" id="IPR050109">
    <property type="entry name" value="HTH-type_TetR-like_transc_reg"/>
</dbReference>
<feature type="DNA-binding region" description="H-T-H motif" evidence="4">
    <location>
        <begin position="274"/>
        <end position="293"/>
    </location>
</feature>
<keyword evidence="2 4" id="KW-0238">DNA-binding</keyword>
<feature type="domain" description="HTH tetR-type" evidence="6">
    <location>
        <begin position="21"/>
        <end position="81"/>
    </location>
</feature>
<feature type="region of interest" description="Disordered" evidence="5">
    <location>
        <begin position="1"/>
        <end position="21"/>
    </location>
</feature>
<evidence type="ECO:0000256" key="2">
    <source>
        <dbReference type="ARBA" id="ARBA00023125"/>
    </source>
</evidence>
<evidence type="ECO:0000256" key="1">
    <source>
        <dbReference type="ARBA" id="ARBA00023015"/>
    </source>
</evidence>
<dbReference type="InterPro" id="IPR041485">
    <property type="entry name" value="TetR_C_36"/>
</dbReference>
<evidence type="ECO:0000256" key="5">
    <source>
        <dbReference type="SAM" id="MobiDB-lite"/>
    </source>
</evidence>
<dbReference type="Gene3D" id="1.10.357.10">
    <property type="entry name" value="Tetracycline Repressor, domain 2"/>
    <property type="match status" value="2"/>
</dbReference>
<evidence type="ECO:0000256" key="3">
    <source>
        <dbReference type="ARBA" id="ARBA00023163"/>
    </source>
</evidence>
<organism evidence="7 8">
    <name type="scientific">Nocardia salmonicida</name>
    <dbReference type="NCBI Taxonomy" id="53431"/>
    <lineage>
        <taxon>Bacteria</taxon>
        <taxon>Bacillati</taxon>
        <taxon>Actinomycetota</taxon>
        <taxon>Actinomycetes</taxon>
        <taxon>Mycobacteriales</taxon>
        <taxon>Nocardiaceae</taxon>
        <taxon>Nocardia</taxon>
    </lineage>
</organism>
<feature type="compositionally biased region" description="Basic and acidic residues" evidence="5">
    <location>
        <begin position="1"/>
        <end position="13"/>
    </location>
</feature>
<dbReference type="PROSITE" id="PS50977">
    <property type="entry name" value="HTH_TETR_2"/>
    <property type="match status" value="2"/>
</dbReference>
<keyword evidence="1" id="KW-0805">Transcription regulation</keyword>
<feature type="compositionally biased region" description="Polar residues" evidence="5">
    <location>
        <begin position="244"/>
        <end position="255"/>
    </location>
</feature>
<proteinExistence type="predicted"/>
<feature type="region of interest" description="Disordered" evidence="5">
    <location>
        <begin position="216"/>
        <end position="257"/>
    </location>
</feature>
<name>A0ABZ1N236_9NOCA</name>
<dbReference type="Proteomes" id="UP001621418">
    <property type="component" value="Chromosome"/>
</dbReference>
<evidence type="ECO:0000259" key="6">
    <source>
        <dbReference type="PROSITE" id="PS50977"/>
    </source>
</evidence>
<reference evidence="7 8" key="1">
    <citation type="submission" date="2022-10" db="EMBL/GenBank/DDBJ databases">
        <title>The complete genomes of actinobacterial strains from the NBC collection.</title>
        <authorList>
            <person name="Joergensen T.S."/>
            <person name="Alvarez Arevalo M."/>
            <person name="Sterndorff E.B."/>
            <person name="Faurdal D."/>
            <person name="Vuksanovic O."/>
            <person name="Mourched A.-S."/>
            <person name="Charusanti P."/>
            <person name="Shaw S."/>
            <person name="Blin K."/>
            <person name="Weber T."/>
        </authorList>
    </citation>
    <scope>NUCLEOTIDE SEQUENCE [LARGE SCALE GENOMIC DNA]</scope>
    <source>
        <strain evidence="7 8">NBC_01413</strain>
    </source>
</reference>
<dbReference type="PRINTS" id="PR00455">
    <property type="entry name" value="HTHTETR"/>
</dbReference>
<evidence type="ECO:0000313" key="8">
    <source>
        <dbReference type="Proteomes" id="UP001621418"/>
    </source>
</evidence>
<evidence type="ECO:0000313" key="7">
    <source>
        <dbReference type="EMBL" id="WTY33976.1"/>
    </source>
</evidence>
<dbReference type="RefSeq" id="WP_405146261.1">
    <property type="nucleotide sequence ID" value="NZ_CP109527.1"/>
</dbReference>